<reference evidence="2 3" key="1">
    <citation type="submission" date="2023-05" db="EMBL/GenBank/DDBJ databases">
        <title>B98-5 Cell Line De Novo Hybrid Assembly: An Optical Mapping Approach.</title>
        <authorList>
            <person name="Kananen K."/>
            <person name="Auerbach J.A."/>
            <person name="Kautto E."/>
            <person name="Blachly J.S."/>
        </authorList>
    </citation>
    <scope>NUCLEOTIDE SEQUENCE [LARGE SCALE GENOMIC DNA]</scope>
    <source>
        <strain evidence="2">B95-8</strain>
        <tissue evidence="2">Cell line</tissue>
    </source>
</reference>
<accession>A0ABQ9TZS1</accession>
<gene>
    <name evidence="2" type="ORF">P7K49_031569</name>
</gene>
<feature type="compositionally biased region" description="Acidic residues" evidence="1">
    <location>
        <begin position="20"/>
        <end position="29"/>
    </location>
</feature>
<comment type="caution">
    <text evidence="2">The sequence shown here is derived from an EMBL/GenBank/DDBJ whole genome shotgun (WGS) entry which is preliminary data.</text>
</comment>
<keyword evidence="3" id="KW-1185">Reference proteome</keyword>
<evidence type="ECO:0000256" key="1">
    <source>
        <dbReference type="SAM" id="MobiDB-lite"/>
    </source>
</evidence>
<evidence type="ECO:0000313" key="3">
    <source>
        <dbReference type="Proteomes" id="UP001266305"/>
    </source>
</evidence>
<dbReference type="EMBL" id="JASSZA010000017">
    <property type="protein sequence ID" value="KAK2090313.1"/>
    <property type="molecule type" value="Genomic_DNA"/>
</dbReference>
<proteinExistence type="predicted"/>
<feature type="non-terminal residue" evidence="2">
    <location>
        <position position="1"/>
    </location>
</feature>
<name>A0ABQ9TZS1_SAGOE</name>
<organism evidence="2 3">
    <name type="scientific">Saguinus oedipus</name>
    <name type="common">Cotton-top tamarin</name>
    <name type="synonym">Oedipomidas oedipus</name>
    <dbReference type="NCBI Taxonomy" id="9490"/>
    <lineage>
        <taxon>Eukaryota</taxon>
        <taxon>Metazoa</taxon>
        <taxon>Chordata</taxon>
        <taxon>Craniata</taxon>
        <taxon>Vertebrata</taxon>
        <taxon>Euteleostomi</taxon>
        <taxon>Mammalia</taxon>
        <taxon>Eutheria</taxon>
        <taxon>Euarchontoglires</taxon>
        <taxon>Primates</taxon>
        <taxon>Haplorrhini</taxon>
        <taxon>Platyrrhini</taxon>
        <taxon>Cebidae</taxon>
        <taxon>Callitrichinae</taxon>
        <taxon>Saguinus</taxon>
    </lineage>
</organism>
<protein>
    <submittedName>
        <fullName evidence="2">Uncharacterized protein</fullName>
    </submittedName>
</protein>
<feature type="region of interest" description="Disordered" evidence="1">
    <location>
        <begin position="20"/>
        <end position="52"/>
    </location>
</feature>
<evidence type="ECO:0000313" key="2">
    <source>
        <dbReference type="EMBL" id="KAK2090313.1"/>
    </source>
</evidence>
<sequence>IPEDPLVAEEYYADTFDSYCEESDEEEEGTVLSGPEKEIKKKESQPAYRTNQQVYDIPTRNRGTVQVVLKFSLHSEALGTLSQGQRTGYETGRPESLLRTLGSDCPDGSAGLCLLGIVQQMENMVSGLAAQYESMHASILTHLEQFSPAGNIKTLL</sequence>
<feature type="compositionally biased region" description="Basic and acidic residues" evidence="1">
    <location>
        <begin position="35"/>
        <end position="44"/>
    </location>
</feature>
<dbReference type="Proteomes" id="UP001266305">
    <property type="component" value="Unassembled WGS sequence"/>
</dbReference>